<accession>A0ABR7RZ80</accession>
<dbReference type="InterPro" id="IPR023346">
    <property type="entry name" value="Lysozyme-like_dom_sf"/>
</dbReference>
<feature type="region of interest" description="Disordered" evidence="3">
    <location>
        <begin position="322"/>
        <end position="380"/>
    </location>
</feature>
<dbReference type="Pfam" id="PF01464">
    <property type="entry name" value="SLT"/>
    <property type="match status" value="1"/>
</dbReference>
<comment type="similarity">
    <text evidence="1">Belongs to the transglycosylase Slt family.</text>
</comment>
<dbReference type="CDD" id="cd13401">
    <property type="entry name" value="Slt70-like"/>
    <property type="match status" value="1"/>
</dbReference>
<dbReference type="RefSeq" id="WP_187804967.1">
    <property type="nucleotide sequence ID" value="NZ_LZEU01000001.1"/>
</dbReference>
<comment type="caution">
    <text evidence="6">The sequence shown here is derived from an EMBL/GenBank/DDBJ whole genome shotgun (WGS) entry which is preliminary data.</text>
</comment>
<dbReference type="Gene3D" id="1.10.530.10">
    <property type="match status" value="1"/>
</dbReference>
<dbReference type="Proteomes" id="UP000744555">
    <property type="component" value="Unassembled WGS sequence"/>
</dbReference>
<feature type="compositionally biased region" description="Polar residues" evidence="3">
    <location>
        <begin position="351"/>
        <end position="364"/>
    </location>
</feature>
<dbReference type="Pfam" id="PF10135">
    <property type="entry name" value="Rod-binding"/>
    <property type="match status" value="1"/>
</dbReference>
<keyword evidence="2" id="KW-1005">Bacterial flagellum biogenesis</keyword>
<protein>
    <submittedName>
        <fullName evidence="6">Lytic transglycosylase</fullName>
    </submittedName>
</protein>
<evidence type="ECO:0000256" key="2">
    <source>
        <dbReference type="ARBA" id="ARBA00022795"/>
    </source>
</evidence>
<feature type="domain" description="Flagellar protein FlgJ N-terminal" evidence="5">
    <location>
        <begin position="44"/>
        <end position="94"/>
    </location>
</feature>
<feature type="domain" description="Transglycosylase SLT" evidence="4">
    <location>
        <begin position="142"/>
        <end position="250"/>
    </location>
</feature>
<dbReference type="InterPro" id="IPR019301">
    <property type="entry name" value="Flagellar_prot_FlgJ_N"/>
</dbReference>
<name>A0ABR7RZ80_AQUAC</name>
<dbReference type="SUPFAM" id="SSF53955">
    <property type="entry name" value="Lysozyme-like"/>
    <property type="match status" value="1"/>
</dbReference>
<organism evidence="6 7">
    <name type="scientific">Aquipseudomonas alcaligenes</name>
    <name type="common">Pseudomonas alcaligenes</name>
    <dbReference type="NCBI Taxonomy" id="43263"/>
    <lineage>
        <taxon>Bacteria</taxon>
        <taxon>Pseudomonadati</taxon>
        <taxon>Pseudomonadota</taxon>
        <taxon>Gammaproteobacteria</taxon>
        <taxon>Pseudomonadales</taxon>
        <taxon>Pseudomonadaceae</taxon>
        <taxon>Aquipseudomonas</taxon>
    </lineage>
</organism>
<evidence type="ECO:0000256" key="3">
    <source>
        <dbReference type="SAM" id="MobiDB-lite"/>
    </source>
</evidence>
<dbReference type="PANTHER" id="PTHR37423:SF2">
    <property type="entry name" value="MEMBRANE-BOUND LYTIC MUREIN TRANSGLYCOSYLASE C"/>
    <property type="match status" value="1"/>
</dbReference>
<dbReference type="EMBL" id="LZEU01000001">
    <property type="protein sequence ID" value="MBC9249855.1"/>
    <property type="molecule type" value="Genomic_DNA"/>
</dbReference>
<dbReference type="InterPro" id="IPR008258">
    <property type="entry name" value="Transglycosylase_SLT_dom_1"/>
</dbReference>
<sequence length="380" mass="41105">MSIVSLTPAINAARTQQAQGGDPREQLQAASEQFEALFLQQILKQMRKAGDVLSAGNPMRSRELDTMRDFYDEALAEHLATSKQTGIANLLVKQLSTAGADPEQLAAATEAARSAPLARSSISARQPLASTWQRSVEVVSQAWQRGSEALGQLVDSLIQHESSGDIAAVSAKGARGLMQLMPDTAREMAAKLGLEFDEQRLTRDGAYNKQLGVAYLNEMLERYDGHQALAVAAYNAGPGKVDEWLQSNGDPRSGQIGTEAWVQRIPYEETRNYTRSILQDLRRDAAVGTPAPAVQPLRLPAGIEAREERLRAGELLGLAASRRPDLGEPTARAGEQGFKPQADSVAYLQRTADSAPTLQHQSRSAAFAQPIRIEPKGSLS</sequence>
<evidence type="ECO:0000313" key="6">
    <source>
        <dbReference type="EMBL" id="MBC9249855.1"/>
    </source>
</evidence>
<proteinExistence type="inferred from homology"/>
<reference evidence="6 7" key="1">
    <citation type="submission" date="2016-06" db="EMBL/GenBank/DDBJ databases">
        <authorList>
            <person name="Ramos C."/>
            <person name="Pintado A."/>
            <person name="Crespo-Gomez J.I."/>
        </authorList>
    </citation>
    <scope>NUCLEOTIDE SEQUENCE [LARGE SCALE GENOMIC DNA]</scope>
    <source>
        <strain evidence="6 7">AVO110</strain>
    </source>
</reference>
<evidence type="ECO:0000256" key="1">
    <source>
        <dbReference type="ARBA" id="ARBA00007734"/>
    </source>
</evidence>
<evidence type="ECO:0000259" key="4">
    <source>
        <dbReference type="Pfam" id="PF01464"/>
    </source>
</evidence>
<evidence type="ECO:0000259" key="5">
    <source>
        <dbReference type="Pfam" id="PF10135"/>
    </source>
</evidence>
<dbReference type="PANTHER" id="PTHR37423">
    <property type="entry name" value="SOLUBLE LYTIC MUREIN TRANSGLYCOSYLASE-RELATED"/>
    <property type="match status" value="1"/>
</dbReference>
<evidence type="ECO:0000313" key="7">
    <source>
        <dbReference type="Proteomes" id="UP000744555"/>
    </source>
</evidence>
<keyword evidence="7" id="KW-1185">Reference proteome</keyword>
<gene>
    <name evidence="6" type="ORF">A9179_06155</name>
</gene>